<dbReference type="Pfam" id="PF14661">
    <property type="entry name" value="HAUS6_N"/>
    <property type="match status" value="1"/>
</dbReference>
<dbReference type="InterPro" id="IPR001194">
    <property type="entry name" value="cDENN_dom"/>
</dbReference>
<keyword evidence="30 50" id="KW-1133">Transmembrane helix</keyword>
<dbReference type="EC" id="4.2.1.3" evidence="15"/>
<evidence type="ECO:0000256" key="29">
    <source>
        <dbReference type="ARBA" id="ARBA00022919"/>
    </source>
</evidence>
<dbReference type="Gene3D" id="3.80.10.10">
    <property type="entry name" value="Ribonuclease Inhibitor"/>
    <property type="match status" value="1"/>
</dbReference>
<keyword evidence="20" id="KW-0344">Guanine-nucleotide releasing factor</keyword>
<dbReference type="InterPro" id="IPR043153">
    <property type="entry name" value="DENN_C"/>
</dbReference>
<evidence type="ECO:0000256" key="47">
    <source>
        <dbReference type="PIRSR" id="PIRSR608901-2"/>
    </source>
</evidence>
<comment type="similarity">
    <text evidence="9">Belongs to the perilipin family.</text>
</comment>
<evidence type="ECO:0000256" key="26">
    <source>
        <dbReference type="ARBA" id="ARBA00022884"/>
    </source>
</evidence>
<dbReference type="GO" id="GO:0032483">
    <property type="term" value="P:regulation of Rab protein signal transduction"/>
    <property type="evidence" value="ECO:0007669"/>
    <property type="project" value="TreeGrafter"/>
</dbReference>
<dbReference type="InterPro" id="IPR015928">
    <property type="entry name" value="Aconitase/3IPM_dehydase_swvl"/>
</dbReference>
<dbReference type="Pfam" id="PF05889">
    <property type="entry name" value="SepSecS"/>
    <property type="match status" value="2"/>
</dbReference>
<feature type="compositionally biased region" description="Polar residues" evidence="49">
    <location>
        <begin position="2102"/>
        <end position="2113"/>
    </location>
</feature>
<feature type="compositionally biased region" description="Low complexity" evidence="49">
    <location>
        <begin position="2481"/>
        <end position="2499"/>
    </location>
</feature>
<dbReference type="InterPro" id="IPR005113">
    <property type="entry name" value="uDENN_dom"/>
</dbReference>
<feature type="region of interest" description="Disordered" evidence="49">
    <location>
        <begin position="2220"/>
        <end position="2248"/>
    </location>
</feature>
<evidence type="ECO:0000256" key="41">
    <source>
        <dbReference type="ARBA" id="ARBA00032693"/>
    </source>
</evidence>
<dbReference type="Pfam" id="PF05875">
    <property type="entry name" value="Ceramidase"/>
    <property type="match status" value="1"/>
</dbReference>
<dbReference type="FunFam" id="2.100.10.50:FF:000001">
    <property type="entry name" value="DENN domain containing 4C"/>
    <property type="match status" value="1"/>
</dbReference>
<comment type="caution">
    <text evidence="53">The sequence shown here is derived from an EMBL/GenBank/DDBJ whole genome shotgun (WGS) entry which is preliminary data.</text>
</comment>
<feature type="compositionally biased region" description="Polar residues" evidence="49">
    <location>
        <begin position="2026"/>
        <end position="2036"/>
    </location>
</feature>
<dbReference type="InterPro" id="IPR023341">
    <property type="entry name" value="MABP"/>
</dbReference>
<comment type="catalytic activity">
    <reaction evidence="44">
        <text>an N-acylsphing-4-enine + H2O = sphing-4-enine + a fatty acid</text>
        <dbReference type="Rhea" id="RHEA:20856"/>
        <dbReference type="ChEBI" id="CHEBI:15377"/>
        <dbReference type="ChEBI" id="CHEBI:28868"/>
        <dbReference type="ChEBI" id="CHEBI:52639"/>
        <dbReference type="ChEBI" id="CHEBI:57756"/>
        <dbReference type="EC" id="3.5.1.23"/>
    </reaction>
    <physiologicalReaction direction="left-to-right" evidence="44">
        <dbReference type="Rhea" id="RHEA:20857"/>
    </physiologicalReaction>
</comment>
<feature type="transmembrane region" description="Helical" evidence="50">
    <location>
        <begin position="3027"/>
        <end position="3044"/>
    </location>
</feature>
<evidence type="ECO:0000256" key="35">
    <source>
        <dbReference type="ARBA" id="ARBA00023501"/>
    </source>
</evidence>
<evidence type="ECO:0000256" key="37">
    <source>
        <dbReference type="ARBA" id="ARBA00029682"/>
    </source>
</evidence>
<dbReference type="EMBL" id="JAUCMX010000005">
    <property type="protein sequence ID" value="KAK3546456.1"/>
    <property type="molecule type" value="Genomic_DNA"/>
</dbReference>
<dbReference type="NCBIfam" id="NF009520">
    <property type="entry name" value="PRK12881.1"/>
    <property type="match status" value="1"/>
</dbReference>
<evidence type="ECO:0000256" key="2">
    <source>
        <dbReference type="ARBA" id="ARBA00001966"/>
    </source>
</evidence>
<feature type="transmembrane region" description="Helical" evidence="50">
    <location>
        <begin position="3076"/>
        <end position="3095"/>
    </location>
</feature>
<feature type="region of interest" description="Disordered" evidence="49">
    <location>
        <begin position="2681"/>
        <end position="2705"/>
    </location>
</feature>
<comment type="subunit">
    <text evidence="36">Homotetramer formed by a catalytic dimer and a non-catalytic dimer serving as a binding platform that orients tRNASec for catalysis. Each tetramer binds the CCA ends of two tRNAs which point to the active sites of the catalytic dimer.</text>
</comment>
<dbReference type="InterPro" id="IPR008829">
    <property type="entry name" value="SepSecS/SepCysS"/>
</dbReference>
<dbReference type="PROSITE" id="PS50211">
    <property type="entry name" value="DENN"/>
    <property type="match status" value="1"/>
</dbReference>
<organism evidence="53 54">
    <name type="scientific">Hemibagrus guttatus</name>
    <dbReference type="NCBI Taxonomy" id="175788"/>
    <lineage>
        <taxon>Eukaryota</taxon>
        <taxon>Metazoa</taxon>
        <taxon>Chordata</taxon>
        <taxon>Craniata</taxon>
        <taxon>Vertebrata</taxon>
        <taxon>Euteleostomi</taxon>
        <taxon>Actinopterygii</taxon>
        <taxon>Neopterygii</taxon>
        <taxon>Teleostei</taxon>
        <taxon>Ostariophysi</taxon>
        <taxon>Siluriformes</taxon>
        <taxon>Bagridae</taxon>
        <taxon>Hemibagrus</taxon>
    </lineage>
</organism>
<evidence type="ECO:0000256" key="49">
    <source>
        <dbReference type="SAM" id="MobiDB-lite"/>
    </source>
</evidence>
<dbReference type="FunFam" id="3.20.19.10:FF:000001">
    <property type="entry name" value="Aconitate hydratase"/>
    <property type="match status" value="1"/>
</dbReference>
<feature type="transmembrane region" description="Helical" evidence="50">
    <location>
        <begin position="2967"/>
        <end position="2985"/>
    </location>
</feature>
<evidence type="ECO:0000256" key="28">
    <source>
        <dbReference type="ARBA" id="ARBA00022917"/>
    </source>
</evidence>
<dbReference type="GO" id="GO:0051539">
    <property type="term" value="F:4 iron, 4 sulfur cluster binding"/>
    <property type="evidence" value="ECO:0007669"/>
    <property type="project" value="UniProtKB-KW"/>
</dbReference>
<dbReference type="InterPro" id="IPR044137">
    <property type="entry name" value="AcnA_IRP_Swivel"/>
</dbReference>
<feature type="binding site" evidence="47">
    <location>
        <position position="3117"/>
    </location>
    <ligand>
        <name>Zn(2+)</name>
        <dbReference type="ChEBI" id="CHEBI:29105"/>
        <note>catalytic</note>
    </ligand>
</feature>
<comment type="pathway">
    <text evidence="7">Aminoacyl-tRNA biosynthesis; selenocysteinyl-tRNA(Sec) biosynthesis; selenocysteinyl-tRNA(Sec) from L-seryl-tRNA(Sec) (archaeal/eukaryal route): step 2/2.</text>
</comment>
<evidence type="ECO:0000259" key="51">
    <source>
        <dbReference type="PROSITE" id="PS50211"/>
    </source>
</evidence>
<feature type="region of interest" description="Disordered" evidence="49">
    <location>
        <begin position="2607"/>
        <end position="2666"/>
    </location>
</feature>
<feature type="compositionally biased region" description="Polar residues" evidence="49">
    <location>
        <begin position="2607"/>
        <end position="2624"/>
    </location>
</feature>
<dbReference type="Gene3D" id="3.20.19.10">
    <property type="entry name" value="Aconitase, domain 4"/>
    <property type="match status" value="1"/>
</dbReference>
<keyword evidence="47" id="KW-0862">Zinc</keyword>
<dbReference type="PROSITE" id="PS51450">
    <property type="entry name" value="LRR"/>
    <property type="match status" value="1"/>
</dbReference>
<dbReference type="InterPro" id="IPR019872">
    <property type="entry name" value="Sec-tRNA_Se_transferase"/>
</dbReference>
<name>A0AAE0R945_9TELE</name>
<keyword evidence="19" id="KW-0820">tRNA-binding</keyword>
<dbReference type="Pfam" id="PF00330">
    <property type="entry name" value="Aconitase"/>
    <property type="match status" value="1"/>
</dbReference>
<feature type="region of interest" description="Disordered" evidence="49">
    <location>
        <begin position="4677"/>
        <end position="4700"/>
    </location>
</feature>
<dbReference type="InterPro" id="IPR001030">
    <property type="entry name" value="Acoase/IPM_deHydtase_lsu_aba"/>
</dbReference>
<dbReference type="GO" id="GO:0003994">
    <property type="term" value="F:aconitate hydratase activity"/>
    <property type="evidence" value="ECO:0007669"/>
    <property type="project" value="UniProtKB-EC"/>
</dbReference>
<protein>
    <recommendedName>
        <fullName evidence="16">Cytoplasmic aconitate hydratase</fullName>
        <ecNumber evidence="14">2.9.1.2</ecNumber>
        <ecNumber evidence="13">3.5.1.23</ecNumber>
        <ecNumber evidence="15">4.2.1.3</ecNumber>
    </recommendedName>
    <alternativeName>
        <fullName evidence="37">Citrate hydro-lyase</fullName>
    </alternativeName>
    <alternativeName>
        <fullName evidence="42">NF-kappa-B inhibitor-like protein 2</fullName>
    </alternativeName>
    <alternativeName>
        <fullName evidence="39">Nuclear factor of kappa light polypeptide gene enhancer in B-cells inhibitor-like 2</fullName>
    </alternativeName>
    <alternativeName>
        <fullName evidence="17">O-phosphoseryl-tRNA(Sec) selenium transferase</fullName>
    </alternativeName>
    <alternativeName>
        <fullName evidence="38">Selenocysteine synthase</fullName>
    </alternativeName>
    <alternativeName>
        <fullName evidence="40">Selenocysteinyl-tRNA(Sec) synthase</fullName>
    </alternativeName>
    <alternativeName>
        <fullName evidence="41">Sep-tRNA:Sec-tRNA synthase</fullName>
    </alternativeName>
</protein>
<evidence type="ECO:0000256" key="33">
    <source>
        <dbReference type="ARBA" id="ARBA00023136"/>
    </source>
</evidence>
<keyword evidence="33 50" id="KW-0472">Membrane</keyword>
<keyword evidence="23 50" id="KW-0812">Transmembrane</keyword>
<evidence type="ECO:0000256" key="20">
    <source>
        <dbReference type="ARBA" id="ARBA00022658"/>
    </source>
</evidence>
<comment type="catalytic activity">
    <reaction evidence="45">
        <text>O-phospho-L-seryl-tRNA(Sec) + selenophosphate + H2O = L-selenocysteinyl-tRNA(Sec) + 2 phosphate</text>
        <dbReference type="Rhea" id="RHEA:25041"/>
        <dbReference type="Rhea" id="RHEA-COMP:9743"/>
        <dbReference type="Rhea" id="RHEA-COMP:9947"/>
        <dbReference type="ChEBI" id="CHEBI:15377"/>
        <dbReference type="ChEBI" id="CHEBI:16144"/>
        <dbReference type="ChEBI" id="CHEBI:43474"/>
        <dbReference type="ChEBI" id="CHEBI:78551"/>
        <dbReference type="ChEBI" id="CHEBI:78573"/>
        <dbReference type="EC" id="2.9.1.2"/>
    </reaction>
</comment>
<keyword evidence="48" id="KW-0175">Coiled coil</keyword>
<dbReference type="GO" id="GO:0005811">
    <property type="term" value="C:lipid droplet"/>
    <property type="evidence" value="ECO:0007669"/>
    <property type="project" value="UniProtKB-SubCell"/>
</dbReference>
<feature type="transmembrane region" description="Helical" evidence="50">
    <location>
        <begin position="2997"/>
        <end position="3015"/>
    </location>
</feature>
<comment type="similarity">
    <text evidence="11">Belongs to the aconitase/IPM isomerase family.</text>
</comment>
<evidence type="ECO:0000256" key="24">
    <source>
        <dbReference type="ARBA" id="ARBA00022723"/>
    </source>
</evidence>
<evidence type="ECO:0000256" key="11">
    <source>
        <dbReference type="ARBA" id="ARBA00007185"/>
    </source>
</evidence>
<evidence type="ECO:0000256" key="50">
    <source>
        <dbReference type="SAM" id="Phobius"/>
    </source>
</evidence>
<dbReference type="SUPFAM" id="SSF52075">
    <property type="entry name" value="Outer arm dynein light chain 1"/>
    <property type="match status" value="1"/>
</dbReference>
<dbReference type="GO" id="GO:0000813">
    <property type="term" value="C:ESCRT I complex"/>
    <property type="evidence" value="ECO:0007669"/>
    <property type="project" value="InterPro"/>
</dbReference>
<keyword evidence="22" id="KW-0808">Transferase</keyword>
<evidence type="ECO:0000256" key="44">
    <source>
        <dbReference type="ARBA" id="ARBA00048323"/>
    </source>
</evidence>
<feature type="compositionally biased region" description="Polar residues" evidence="49">
    <location>
        <begin position="2365"/>
        <end position="2381"/>
    </location>
</feature>
<accession>A0AAE0R945</accession>
<feature type="transmembrane region" description="Helical" evidence="50">
    <location>
        <begin position="3115"/>
        <end position="3134"/>
    </location>
</feature>
<reference evidence="53" key="1">
    <citation type="submission" date="2023-06" db="EMBL/GenBank/DDBJ databases">
        <title>Male Hemibagrus guttatus genome.</title>
        <authorList>
            <person name="Bian C."/>
        </authorList>
    </citation>
    <scope>NUCLEOTIDE SEQUENCE</scope>
    <source>
        <strain evidence="53">Male_cb2023</strain>
        <tissue evidence="53">Muscle</tissue>
    </source>
</reference>
<keyword evidence="25" id="KW-0378">Hydrolase</keyword>
<evidence type="ECO:0000256" key="3">
    <source>
        <dbReference type="ARBA" id="ARBA00002552"/>
    </source>
</evidence>
<comment type="pathway">
    <text evidence="8">Sphingolipid metabolism.</text>
</comment>
<dbReference type="Gene3D" id="3.30.720.170">
    <property type="entry name" value="Perilipin, alpha-beta domain"/>
    <property type="match status" value="1"/>
</dbReference>
<evidence type="ECO:0000256" key="27">
    <source>
        <dbReference type="ARBA" id="ARBA00022898"/>
    </source>
</evidence>
<dbReference type="PANTHER" id="PTHR12296:SF17">
    <property type="entry name" value="DENN DOMAIN-CONTAINING PROTEIN 4C"/>
    <property type="match status" value="1"/>
</dbReference>
<evidence type="ECO:0000256" key="38">
    <source>
        <dbReference type="ARBA" id="ARBA00030669"/>
    </source>
</evidence>
<dbReference type="InterPro" id="IPR015931">
    <property type="entry name" value="Acnase/IPM_dHydase_lsu_aba_1/3"/>
</dbReference>
<dbReference type="GO" id="GO:0098621">
    <property type="term" value="F:O-phosphoseryl-tRNA(Sec) selenium transferase activity"/>
    <property type="evidence" value="ECO:0007669"/>
    <property type="project" value="UniProtKB-EC"/>
</dbReference>
<evidence type="ECO:0000256" key="31">
    <source>
        <dbReference type="ARBA" id="ARBA00023004"/>
    </source>
</evidence>
<dbReference type="GO" id="GO:0005085">
    <property type="term" value="F:guanyl-nucleotide exchange factor activity"/>
    <property type="evidence" value="ECO:0007669"/>
    <property type="project" value="UniProtKB-KW"/>
</dbReference>
<evidence type="ECO:0000256" key="13">
    <source>
        <dbReference type="ARBA" id="ARBA00011891"/>
    </source>
</evidence>
<dbReference type="Gene3D" id="1.25.40.10">
    <property type="entry name" value="Tetratricopeptide repeat domain"/>
    <property type="match status" value="1"/>
</dbReference>
<dbReference type="SUPFAM" id="SSF109775">
    <property type="entry name" value="Mannose-6-phosphate receptor binding protein 1 (Tip47), C-terminal domain"/>
    <property type="match status" value="1"/>
</dbReference>
<dbReference type="GO" id="GO:0046512">
    <property type="term" value="P:sphingosine biosynthetic process"/>
    <property type="evidence" value="ECO:0007669"/>
    <property type="project" value="UniProtKB-ARBA"/>
</dbReference>
<evidence type="ECO:0000256" key="40">
    <source>
        <dbReference type="ARBA" id="ARBA00032048"/>
    </source>
</evidence>
<evidence type="ECO:0000313" key="53">
    <source>
        <dbReference type="EMBL" id="KAK3546456.1"/>
    </source>
</evidence>
<proteinExistence type="inferred from homology"/>
<dbReference type="GO" id="GO:0072350">
    <property type="term" value="P:tricarboxylic acid metabolic process"/>
    <property type="evidence" value="ECO:0007669"/>
    <property type="project" value="UniProtKB-ARBA"/>
</dbReference>
<keyword evidence="54" id="KW-1185">Reference proteome</keyword>
<dbReference type="NCBIfam" id="TIGR03531">
    <property type="entry name" value="selenium_SpcS"/>
    <property type="match status" value="2"/>
</dbReference>
<evidence type="ECO:0000256" key="6">
    <source>
        <dbReference type="ARBA" id="ARBA00004760"/>
    </source>
</evidence>
<evidence type="ECO:0000256" key="18">
    <source>
        <dbReference type="ARBA" id="ARBA00022485"/>
    </source>
</evidence>
<evidence type="ECO:0000259" key="52">
    <source>
        <dbReference type="PROSITE" id="PS51498"/>
    </source>
</evidence>
<feature type="region of interest" description="Disordered" evidence="49">
    <location>
        <begin position="2463"/>
        <end position="2530"/>
    </location>
</feature>
<dbReference type="InterPro" id="IPR037516">
    <property type="entry name" value="Tripartite_DENN"/>
</dbReference>
<dbReference type="NCBIfam" id="TIGR01341">
    <property type="entry name" value="aconitase_1"/>
    <property type="match status" value="1"/>
</dbReference>
<evidence type="ECO:0000256" key="1">
    <source>
        <dbReference type="ARBA" id="ARBA00001933"/>
    </source>
</evidence>
<evidence type="ECO:0000256" key="42">
    <source>
        <dbReference type="ARBA" id="ARBA00033240"/>
    </source>
</evidence>
<dbReference type="GO" id="GO:0001717">
    <property type="term" value="P:conversion of seryl-tRNAsec to selenocys-tRNAsec"/>
    <property type="evidence" value="ECO:0007669"/>
    <property type="project" value="InterPro"/>
</dbReference>
<evidence type="ECO:0000256" key="25">
    <source>
        <dbReference type="ARBA" id="ARBA00022801"/>
    </source>
</evidence>
<comment type="pathway">
    <text evidence="6">Lipid metabolism; sphingolipid metabolism.</text>
</comment>
<keyword evidence="27" id="KW-0663">Pyridoxal phosphate</keyword>
<dbReference type="NCBIfam" id="NF006757">
    <property type="entry name" value="PRK09277.1"/>
    <property type="match status" value="1"/>
</dbReference>
<dbReference type="PROSITE" id="PS01244">
    <property type="entry name" value="ACONITASE_2"/>
    <property type="match status" value="1"/>
</dbReference>
<dbReference type="Proteomes" id="UP001274896">
    <property type="component" value="Unassembled WGS sequence"/>
</dbReference>
<dbReference type="InterPro" id="IPR004279">
    <property type="entry name" value="Perilipin"/>
</dbReference>
<comment type="cofactor">
    <cofactor evidence="2">
        <name>[4Fe-4S] cluster</name>
        <dbReference type="ChEBI" id="CHEBI:49883"/>
    </cofactor>
</comment>
<dbReference type="Pfam" id="PF02141">
    <property type="entry name" value="DENN"/>
    <property type="match status" value="1"/>
</dbReference>
<dbReference type="SMART" id="SM00799">
    <property type="entry name" value="DENN"/>
    <property type="match status" value="1"/>
</dbReference>
<evidence type="ECO:0000256" key="45">
    <source>
        <dbReference type="ARBA" id="ARBA00048808"/>
    </source>
</evidence>
<dbReference type="Gene3D" id="1.20.120.340">
    <property type="entry name" value="Flagellar protein FliS"/>
    <property type="match status" value="1"/>
</dbReference>
<dbReference type="Pfam" id="PF03036">
    <property type="entry name" value="Perilipin"/>
    <property type="match status" value="1"/>
</dbReference>
<dbReference type="Pfam" id="PF03455">
    <property type="entry name" value="dDENN"/>
    <property type="match status" value="1"/>
</dbReference>
<dbReference type="Pfam" id="PF10240">
    <property type="entry name" value="DUF2464"/>
    <property type="match status" value="1"/>
</dbReference>
<dbReference type="SMART" id="SM00801">
    <property type="entry name" value="dDENN"/>
    <property type="match status" value="1"/>
</dbReference>
<evidence type="ECO:0000256" key="8">
    <source>
        <dbReference type="ARBA" id="ARBA00004991"/>
    </source>
</evidence>
<dbReference type="SMART" id="SM00800">
    <property type="entry name" value="uDENN"/>
    <property type="match status" value="1"/>
</dbReference>
<dbReference type="FunFam" id="3.30.499.10:FF:000005">
    <property type="entry name" value="cytoplasmic aconitate hydratase"/>
    <property type="match status" value="1"/>
</dbReference>
<dbReference type="PROSITE" id="PS00450">
    <property type="entry name" value="ACONITASE_1"/>
    <property type="match status" value="1"/>
</dbReference>
<dbReference type="CDD" id="cd01580">
    <property type="entry name" value="AcnA_IRP_Swivel"/>
    <property type="match status" value="1"/>
</dbReference>
<dbReference type="GO" id="GO:0046872">
    <property type="term" value="F:metal ion binding"/>
    <property type="evidence" value="ECO:0007669"/>
    <property type="project" value="UniProtKB-KW"/>
</dbReference>
<comment type="function">
    <text evidence="3">Converts O-phosphoseryl-tRNA(Sec) to selenocysteinyl-tRNA(Sec) required for selenoprotein biosynthesis.</text>
</comment>
<evidence type="ECO:0000256" key="16">
    <source>
        <dbReference type="ARBA" id="ARBA00020255"/>
    </source>
</evidence>
<evidence type="ECO:0000256" key="36">
    <source>
        <dbReference type="ARBA" id="ARBA00026053"/>
    </source>
</evidence>
<evidence type="ECO:0000256" key="12">
    <source>
        <dbReference type="ARBA" id="ARBA00009780"/>
    </source>
</evidence>
<feature type="coiled-coil region" evidence="48">
    <location>
        <begin position="598"/>
        <end position="632"/>
    </location>
</feature>
<feature type="domain" description="UDENN" evidence="51">
    <location>
        <begin position="1217"/>
        <end position="1667"/>
    </location>
</feature>
<dbReference type="EC" id="2.9.1.2" evidence="14"/>
<feature type="compositionally biased region" description="Basic and acidic residues" evidence="49">
    <location>
        <begin position="4677"/>
        <end position="4687"/>
    </location>
</feature>
<dbReference type="SUPFAM" id="SSF52016">
    <property type="entry name" value="LeuD/IlvD-like"/>
    <property type="match status" value="1"/>
</dbReference>
<dbReference type="Gene3D" id="6.10.190.10">
    <property type="match status" value="1"/>
</dbReference>
<evidence type="ECO:0000256" key="5">
    <source>
        <dbReference type="ARBA" id="ARBA00004502"/>
    </source>
</evidence>
<dbReference type="InterPro" id="IPR032675">
    <property type="entry name" value="LRR_dom_sf"/>
</dbReference>
<dbReference type="Gene3D" id="3.30.499.10">
    <property type="entry name" value="Aconitase, domain 3"/>
    <property type="match status" value="2"/>
</dbReference>
<dbReference type="InterPro" id="IPR011990">
    <property type="entry name" value="TPR-like_helical_dom_sf"/>
</dbReference>
<dbReference type="InterPro" id="IPR018136">
    <property type="entry name" value="Aconitase_4Fe-4S_BS"/>
</dbReference>
<dbReference type="InterPro" id="IPR028163">
    <property type="entry name" value="HAUS_6_N"/>
</dbReference>
<feature type="binding site" evidence="47">
    <location>
        <position position="3113"/>
    </location>
    <ligand>
        <name>Zn(2+)</name>
        <dbReference type="ChEBI" id="CHEBI:29105"/>
        <note>catalytic</note>
    </ligand>
</feature>
<dbReference type="EC" id="3.5.1.23" evidence="13"/>
<comment type="cofactor">
    <cofactor evidence="1">
        <name>pyridoxal 5'-phosphate</name>
        <dbReference type="ChEBI" id="CHEBI:597326"/>
    </cofactor>
</comment>
<comment type="cofactor">
    <cofactor evidence="47">
        <name>Zn(2+)</name>
        <dbReference type="ChEBI" id="CHEBI:29105"/>
    </cofactor>
</comment>
<keyword evidence="28" id="KW-0648">Protein biosynthesis</keyword>
<dbReference type="FunFam" id="3.30.499.10:FF:000002">
    <property type="entry name" value="Aconitate hydratase"/>
    <property type="match status" value="1"/>
</dbReference>
<keyword evidence="18" id="KW-0004">4Fe-4S</keyword>
<evidence type="ECO:0000256" key="15">
    <source>
        <dbReference type="ARBA" id="ARBA00012926"/>
    </source>
</evidence>
<dbReference type="GO" id="GO:0030350">
    <property type="term" value="F:iron-responsive element binding"/>
    <property type="evidence" value="ECO:0007669"/>
    <property type="project" value="UniProtKB-ARBA"/>
</dbReference>
<dbReference type="Gene3D" id="3.40.50.11500">
    <property type="match status" value="1"/>
</dbReference>
<evidence type="ECO:0000256" key="14">
    <source>
        <dbReference type="ARBA" id="ARBA00012464"/>
    </source>
</evidence>
<dbReference type="PANTHER" id="PTHR12296">
    <property type="entry name" value="DENN DOMAIN-CONTAINING PROTEIN 4"/>
    <property type="match status" value="1"/>
</dbReference>
<dbReference type="GO" id="GO:0006412">
    <property type="term" value="P:translation"/>
    <property type="evidence" value="ECO:0007669"/>
    <property type="project" value="UniProtKB-KW"/>
</dbReference>
<evidence type="ECO:0000256" key="30">
    <source>
        <dbReference type="ARBA" id="ARBA00022989"/>
    </source>
</evidence>
<evidence type="ECO:0000256" key="22">
    <source>
        <dbReference type="ARBA" id="ARBA00022679"/>
    </source>
</evidence>
<evidence type="ECO:0000256" key="23">
    <source>
        <dbReference type="ARBA" id="ARBA00022692"/>
    </source>
</evidence>
<evidence type="ECO:0000256" key="19">
    <source>
        <dbReference type="ARBA" id="ARBA00022555"/>
    </source>
</evidence>
<evidence type="ECO:0000256" key="43">
    <source>
        <dbReference type="ARBA" id="ARBA00047401"/>
    </source>
</evidence>
<dbReference type="SUPFAM" id="SSF53383">
    <property type="entry name" value="PLP-dependent transferases"/>
    <property type="match status" value="1"/>
</dbReference>
<dbReference type="InterPro" id="IPR015424">
    <property type="entry name" value="PyrdxlP-dep_Trfase"/>
</dbReference>
<feature type="binding site" evidence="47">
    <location>
        <position position="2984"/>
    </location>
    <ligand>
        <name>Zn(2+)</name>
        <dbReference type="ChEBI" id="CHEBI:29105"/>
        <note>catalytic</note>
    </ligand>
</feature>
<evidence type="ECO:0000256" key="9">
    <source>
        <dbReference type="ARBA" id="ARBA00006311"/>
    </source>
</evidence>
<dbReference type="SUPFAM" id="SSF53732">
    <property type="entry name" value="Aconitase iron-sulfur domain"/>
    <property type="match status" value="1"/>
</dbReference>
<evidence type="ECO:0000256" key="17">
    <source>
        <dbReference type="ARBA" id="ARBA00021963"/>
    </source>
</evidence>
<feature type="transmembrane region" description="Helical" evidence="50">
    <location>
        <begin position="2939"/>
        <end position="2955"/>
    </location>
</feature>
<evidence type="ECO:0000256" key="4">
    <source>
        <dbReference type="ARBA" id="ARBA00004141"/>
    </source>
</evidence>
<dbReference type="GO" id="GO:0017040">
    <property type="term" value="F:N-acylsphingosine amidohydrolase activity"/>
    <property type="evidence" value="ECO:0007669"/>
    <property type="project" value="UniProtKB-EC"/>
</dbReference>
<dbReference type="PRINTS" id="PR00415">
    <property type="entry name" value="ACONITASE"/>
</dbReference>
<gene>
    <name evidence="53" type="ORF">QTP70_026312</name>
</gene>
<dbReference type="Gene3D" id="3.40.640.10">
    <property type="entry name" value="Type I PLP-dependent aspartate aminotransferase-like (Major domain)"/>
    <property type="match status" value="2"/>
</dbReference>
<comment type="similarity">
    <text evidence="12">Belongs to the alkaline ceramidase family.</text>
</comment>
<comment type="catalytic activity">
    <reaction evidence="46">
        <text>an N-acylsphinganine + H2O = sphinganine + a fatty acid</text>
        <dbReference type="Rhea" id="RHEA:33551"/>
        <dbReference type="ChEBI" id="CHEBI:15377"/>
        <dbReference type="ChEBI" id="CHEBI:28868"/>
        <dbReference type="ChEBI" id="CHEBI:31488"/>
        <dbReference type="ChEBI" id="CHEBI:57817"/>
    </reaction>
    <physiologicalReaction direction="left-to-right" evidence="46">
        <dbReference type="Rhea" id="RHEA:33552"/>
    </physiologicalReaction>
</comment>
<dbReference type="Gene3D" id="2.100.10.50">
    <property type="match status" value="1"/>
</dbReference>
<comment type="catalytic activity">
    <reaction evidence="43">
        <text>N-(9Z-octadecenoyl)-sphing-4-enine + H2O = sphing-4-enine + (9Z)-octadecenoate</text>
        <dbReference type="Rhea" id="RHEA:41299"/>
        <dbReference type="ChEBI" id="CHEBI:15377"/>
        <dbReference type="ChEBI" id="CHEBI:30823"/>
        <dbReference type="ChEBI" id="CHEBI:57756"/>
        <dbReference type="ChEBI" id="CHEBI:77996"/>
    </reaction>
    <physiologicalReaction direction="left-to-right" evidence="43">
        <dbReference type="Rhea" id="RHEA:41300"/>
    </physiologicalReaction>
</comment>
<keyword evidence="32" id="KW-0411">Iron-sulfur</keyword>
<evidence type="ECO:0000256" key="48">
    <source>
        <dbReference type="SAM" id="Coils"/>
    </source>
</evidence>
<feature type="region of interest" description="Disordered" evidence="49">
    <location>
        <begin position="2026"/>
        <end position="2063"/>
    </location>
</feature>
<keyword evidence="31" id="KW-0408">Iron</keyword>
<comment type="similarity">
    <text evidence="10">Belongs to the SepSecS family.</text>
</comment>
<evidence type="ECO:0000313" key="54">
    <source>
        <dbReference type="Proteomes" id="UP001274896"/>
    </source>
</evidence>
<comment type="subcellular location">
    <subcellularLocation>
        <location evidence="5">Lipid droplet</location>
    </subcellularLocation>
    <subcellularLocation>
        <location evidence="4">Membrane</location>
        <topology evidence="4">Multi-pass membrane protein</topology>
    </subcellularLocation>
</comment>
<dbReference type="InterPro" id="IPR006249">
    <property type="entry name" value="Aconitase/IRP2"/>
</dbReference>
<dbReference type="InterPro" id="IPR005112">
    <property type="entry name" value="dDENN_dom"/>
</dbReference>
<sequence length="4700" mass="521414">MPPVEIMNESVVTRVANLPLVSSTYGMVSDLYSNTKDNHPTIKSVCEAAEMGVKTITSAALTSALPIIGKLEPQISLANDLACKSLDKIEKTLPILHQPSGQVVSSAKDRVTETMNGAKETMSNTLSHVMVRTRGVVQESMEKTRMVVTGGVHTVMESKVAKLVSSGVDTALSTSEILVERYLPAPEDSQEQEINVTKGFDDQTNEPSYYVRLGSISIKLRQRAYQKAISKVHDAKKNSQESISKLNRTMDLIEYTRKNIDGANQKVFEKLSVLMDWKSTSQSDGDTDNKAELIESRTLAIARNLTQQLQTTCLSLVSNLQGLPQNIQEQTLSIGHMAMDVYTRFNNAAALNDLSDTVLVNTRVQLKRMRDSIDNVMDYLVNNTPLNWLLSSASFIGLAASCLPAQWLYVLRMMSNVQDASGKYLWWYLQSMEFHLDVAASTKGKTNIKHLNLGMNMFDKPNKEASYLVVHFLFKKLNPSRVQEVFRHCWPVLDHKADAEFRKVTFGWLQEIVNEKGSNFPKVVASHLHSSSGPRFVNLMLHFAKYVMLKIMKSLSTDGSWVPEAAAFPASTQELEMTRFQIVKRRFQKVSVEQDALIHDYQKRARHLEKSLKDYKAEDVKYDDLLKKYENKTNLEKDLLEKIHKVRILWAEVDDALSRLEGERSVLASVIEGKVDQYVLDGKDISVKIPTVLLERMERLSHQTGAGSLYEEGQPVILRLLELLNVGLRILSDERAKLSGPTSQLSHQHLQEQALLMKRSKETLKNMRYKLCKEDLPLIKSNIKKLELDWEKKWAECLSHTPLISFLNDDPVLDFLSPMPPLSFEAASEVSFKASIFSQYPAKLSELATRTLKTEPCLTEQEIEKDGDFLSSLPVEDKMEDILFYTCLASPRPVSPCVVHPETPTCVKVPSVAPTLSPVQASKRGPLHSQTKTSVLKPKSQILELECENLASQACTDYLISTVAEAVTMSPVDGRSSSMEFEQLLITLADPFTTKKQLPRTPESLNGNIDSKKEICFPLQNEEKARPAMNEDKGHRVTDYFVVAGLTDKSTPLEQDLSETKSSGSKAPITDVAVINKSAGETVPEGFTCIESTYSGQPANLNHGSLKSPELFLCYKRGHGKPPLSDIGVMYEGKDRLIQGCEVIQATPYGRCANVNNSSATSQRIFITFRRAPPVQPRNSLAVTDICVIVTSKGETPPHTFLKLDKNLNCGMWGSSVYLCYKKSVSSSNSIAYKAGLIFRYPEEDYESFPLSESVPLFCLPMGAKIECWAPNTQYPLPVFSTFVLTNSSGEKVYGAAIQFYELYPGDNLTEKQKIQLGLLTTVDKKPIPNRTVNTNKCICLLSRWPFFQAFKHFLRFLYELSVNNVNPLPIEKHISHFMHNVPFPSPQRPRILVQLSAHESLMLSQPVCTPLPLSGADYSTLLTNLGPENCATLLHFILLESKILLHSLRPAVLTGVAEAVVAMIFPFQWQCPYIPLCPLSLAGVLNAPCPFIVGVDSRYFDLYDPPPDVVCVDLDTNTIYLSDEKRNSSWKNLPKKPCKSLINSLVNLHHQLNIVRRASPACSVVELTPMEADFTWHKKMTSLEMDIQEAFLRFMASILKGYRYYLKPITEAPSEKATAADSLYDLQGFLKSRDRAHQKFYSQLTKTQLFIRFIEECTFVSDKDTGLAFFDYCIEKLFPSDKGTDKGTKVEGELSEDTRLVELDESQKSEHTVFILPPEPPADDGPCRPPIYSYKSFPRLRLELFDHPLQLKPALSTRAAGSSVSSSPALLAKRTKQEVKLAYKMAKRFYKNPQLWPKCLLSHCYSLWFICLPADMRLAHSKPSAMQQALDVLLKMRSSEVEVLDEVCYRVVMQLCGLWGMPVMAVLVLMEMKKAGVEANAITYGYYNKAVLESPWPSRNRSGCFMWTKLRNVVRGVAQFKQAVREVQSKRAPPITAVVSLDAIADGDGDRLSHCSADSTSEANGEEHTLFSRGLIVGDKNGSQCSTGVQSDQGYGSKDELHQDSTDACKAAAFPFSDDDLANKSKTVKSQQNVEDNAGSVDSAMAVSEPPSPAETTPPPASIVKQSNSFDKTMCRKNSGGKLFTAHSKTEDIALPEDDGTTNPDSTQSSQQQRAKAFAERSCSFTSESRAGMLLKKSSLELSVDHMGADAKILAAAFSGGKTPPPATASASVFSDLGMAPIASSGLEEEVDEKIELISLDDKTDEDEGKKEKVAEEVMYTGSSEGIGRSVSNSSSSSKAAEREDVEIGADPLSLLASESEEAASIQSQESARVVPPVVSRNLADEIEMYMNLKSPLGAKASSMELHQEDQSKVGQTDSPACKQSLGRRSSLPAGPVKAPDSLETPKRSPAVTRSKTFAIKSLKTPSSEGQRSSSLTALVRSSQSGSLGSVINSISGIKMDALLSGPKVDMLKSGMKQAANVASKVWGAVASAYSYSDDEEEHSQPGDSFPARLEEQLMCGDGTESTMPRGLMPNLASNGLTHSNTSLGSSSGSSETGRAQHTVSMNPGRTARGVDSERSEQGSSHHASTSSIYQNCALEVLMSSCSQCRSCEVLVYDEEIMAGWTADDSNLNTTCPFCNNSFLPLLHVEFHDLRPQPGFYVTSTSGDSIHSGSTQPTASSTEVKVGSPSDPADLINFSESLASKEESEGTLTYQPGTQKELMPEPVISDPLGLLERQAEKRSTSLTRSNSVGGPLQSLDSIQRPNHGVSTTSLPNSLQEVVDTLGQKRPNPMPVSVPYLSPLVLRKELESLLENEGDQVIYTQKFLSQHPILFWNLVWYFRRLDLPSILPGLILTSEHCNNGVQLPQTSLPQDSKQVYVQLLWDNVNLHQEPTEPLYQLWRTFLRKKGSLAPTDHQEIRNLLNSIVRNIQTNDVYSPINRLLREIKQHPEVKRQRSIYRQILFLSVVALGRDNIDIEAYDREYQLAFDKLSPEQLKISNFLFFILPPILMCLFRQYATHFNSGIYLIWTLLVVVGIGSTYFHATLSFLGQMLDELAILWVLMCAIGMWFPKRYLPRIFRRDRSRFKMVVGILSGITTCLAFIKPSINSISLMTLGVPCTALLITELKRCENLRVFKLGLLSGLWWTLALMCWISDRIFCEMWSSVNFPYLHCAWHILICLASYLGCVCFAYFDVASEAPEQGPVVKFWPSEKWAFIGVPYCLLCDLIPRAERMEVCESSVLEPGAPGSSTVEPGLKRLSFAYQSLKEIPYDVIIKQRDTLEVLDLSYNLLDDPALLGELDELSTLILDGNNYSSHVKFPYMPSLTTLWINKNKISNLPIIVEEIRCKFPNIKILSMMNNEAAPSYFNGGSLTQYIDYRLYVISQIPSLEVLDDTEVQEKERAQARKTYRMQKSRDAKLSDNRQATDRVITGVGRESVISAECLPFSIRVLLESAVRNCDEFLVKKEDVERILNWKQTQTQTVEVPFRPARVILQDFTGVPAVVDFAAMRDAVKKLGGDPEKINPVCPADLVIDHSIQVDFNRTSDSLQKNQGLEFERNKERFEFLKWGSKAFQNMRIIPPGSGIVHQVNLEYLARVVFQQDGYYYPDSLVGTDSHTTMIDGLGVLGWGVGGIEAEAVMLGQPISMVLPEVIGYKLQGTPNKYITSTDIVLTVTKHLRQVGVVGKFVEFFGPGVAHLSIADRATIANMCPEYGATAAFFPVDHISVQYLEQTGRDAEKLSYITQYLKAVGMFRDYSNQAQDPEFTKVVDLDLSTVDLCCSGPKRPQDKVSVSEMKQDFETCLGAKQGFKGFQVPAERHHVSIPFQYNGVDYSLSHGSVVIAAITSCTNTSNPSVMLGAGLLAKKAIQCGLSVKPYIKTSLSPGSGVVTYYLKESGVMEYLSELGFDVVGYGCMTCIGNSGPLPEPVVESITQGDLVAAGVLSGNRNFEGRVHPNTRANYLASPLLVIAYAIAGTIRIDFEKEPIAVNPQGKEIFLRDIWPTREEIQAVERKFVIPAMFKEVYEKVEIVNECWNSLNAPSDKLYTWDPKSTYIKSPPFFDGLTRELPKPKSIVDAYVLLNLGDSVTTDHISPAGNIARNSPAARYLTSRGLTPREFNSYGSRRGNDAVMARGTFANIRLFNKFLNKQAPCTIYFPTGETLDVFDAAEKYQEAGFPLLVLAGKEYGSGSSRDWAAKGPFLLGIKTVLAESYERIHRSNLVGMGIIPLEYLPGQTADSLGLTGRERYTVVIPEQLTPRMIVDIKLDSGKTFQARMRFDTDVELTYFHHGGILNYMIRKMTENTVNDDPLGMNEENFSVSERLVPASYVRQGVQARRSHEQLIRTLLEQGKCPEEGWSESTIELFLNELAVMDSNNFLGNCGVGEREGRVASDLVARRHYRLIHGIGRSGDIAAVQPKAAGSSLLNKITNSVVLDVLRFSGVRSVSSCFVVPMATGMSLTLCFLTLRHRRPSARYILWPRIDQKSCFKSMVTAGFEPVVIENVLEGDELRTDLQALEKKIEELGAEHILCVHSTSSCFAPRVPDRQGARVGRIDAFVQSLDKNFMVPVGGAIIAGFDEDFIKEISKIYPGRASASPSLDVLITLLSLGARGYKKLLAERKELYTHLAQELKTLAERHGERLLHTPHNPISLAMSLDGLQANCDKAVTQLGSMLFTRQVSGARVVPLGAEQTVSGHTFRGFMSHSDAYPCPYLNAASAIGITKKDVELSIKRLDKCLKGLKKDTKGEKSESESSPSGPDDQTVP</sequence>
<keyword evidence="21" id="KW-0551">Lipid droplet</keyword>
<feature type="compositionally biased region" description="Pro residues" evidence="49">
    <location>
        <begin position="2051"/>
        <end position="2062"/>
    </location>
</feature>
<dbReference type="InterPro" id="IPR001611">
    <property type="entry name" value="Leu-rich_rpt"/>
</dbReference>
<evidence type="ECO:0000256" key="46">
    <source>
        <dbReference type="ARBA" id="ARBA00049511"/>
    </source>
</evidence>
<comment type="catalytic activity">
    <reaction evidence="35">
        <text>citrate = D-threo-isocitrate</text>
        <dbReference type="Rhea" id="RHEA:10336"/>
        <dbReference type="ChEBI" id="CHEBI:15562"/>
        <dbReference type="ChEBI" id="CHEBI:16947"/>
        <dbReference type="EC" id="4.2.1.3"/>
    </reaction>
</comment>
<feature type="region of interest" description="Disordered" evidence="49">
    <location>
        <begin position="2087"/>
        <end position="2113"/>
    </location>
</feature>
<evidence type="ECO:0000256" key="34">
    <source>
        <dbReference type="ARBA" id="ARBA00023239"/>
    </source>
</evidence>
<feature type="domain" description="MABP" evidence="52">
    <location>
        <begin position="1066"/>
        <end position="1225"/>
    </location>
</feature>
<feature type="compositionally biased region" description="Polar residues" evidence="49">
    <location>
        <begin position="2685"/>
        <end position="2705"/>
    </location>
</feature>
<evidence type="ECO:0000256" key="39">
    <source>
        <dbReference type="ARBA" id="ARBA00030801"/>
    </source>
</evidence>
<dbReference type="Pfam" id="PF03456">
    <property type="entry name" value="uDENN"/>
    <property type="match status" value="1"/>
</dbReference>
<keyword evidence="29" id="KW-0443">Lipid metabolism</keyword>
<dbReference type="GO" id="GO:0006672">
    <property type="term" value="P:ceramide metabolic process"/>
    <property type="evidence" value="ECO:0007669"/>
    <property type="project" value="InterPro"/>
</dbReference>
<keyword evidence="26" id="KW-0694">RNA-binding</keyword>
<dbReference type="InterPro" id="IPR015421">
    <property type="entry name" value="PyrdxlP-dep_Trfase_major"/>
</dbReference>
<dbReference type="Pfam" id="PF00694">
    <property type="entry name" value="Aconitase_C"/>
    <property type="match status" value="1"/>
</dbReference>
<dbReference type="InterPro" id="IPR008901">
    <property type="entry name" value="ACER"/>
</dbReference>
<evidence type="ECO:0000256" key="7">
    <source>
        <dbReference type="ARBA" id="ARBA00004822"/>
    </source>
</evidence>
<keyword evidence="34" id="KW-0456">Lyase</keyword>
<evidence type="ECO:0000256" key="10">
    <source>
        <dbReference type="ARBA" id="ARBA00007037"/>
    </source>
</evidence>
<dbReference type="InterPro" id="IPR018798">
    <property type="entry name" value="MVB12A/B"/>
</dbReference>
<evidence type="ECO:0000256" key="32">
    <source>
        <dbReference type="ARBA" id="ARBA00023014"/>
    </source>
</evidence>
<dbReference type="CDD" id="cd01586">
    <property type="entry name" value="AcnA_IRP"/>
    <property type="match status" value="1"/>
</dbReference>
<dbReference type="InterPro" id="IPR051696">
    <property type="entry name" value="DENN_Domain_GEFs"/>
</dbReference>
<dbReference type="GO" id="GO:0000049">
    <property type="term" value="F:tRNA binding"/>
    <property type="evidence" value="ECO:0007669"/>
    <property type="project" value="UniProtKB-KW"/>
</dbReference>
<dbReference type="InterPro" id="IPR000573">
    <property type="entry name" value="AconitaseA/IPMdHydase_ssu_swvl"/>
</dbReference>
<keyword evidence="29" id="KW-0746">Sphingolipid metabolism</keyword>
<dbReference type="InterPro" id="IPR036008">
    <property type="entry name" value="Aconitase_4Fe-4S_dom"/>
</dbReference>
<feature type="compositionally biased region" description="Low complexity" evidence="49">
    <location>
        <begin position="2224"/>
        <end position="2239"/>
    </location>
</feature>
<keyword evidence="24 47" id="KW-0479">Metal-binding</keyword>
<dbReference type="PROSITE" id="PS51498">
    <property type="entry name" value="MABP"/>
    <property type="match status" value="1"/>
</dbReference>
<feature type="region of interest" description="Disordered" evidence="49">
    <location>
        <begin position="2304"/>
        <end position="2381"/>
    </location>
</feature>
<evidence type="ECO:0000256" key="21">
    <source>
        <dbReference type="ARBA" id="ARBA00022677"/>
    </source>
</evidence>